<dbReference type="InterPro" id="IPR013217">
    <property type="entry name" value="Methyltransf_12"/>
</dbReference>
<dbReference type="GO" id="GO:0032259">
    <property type="term" value="P:methylation"/>
    <property type="evidence" value="ECO:0007669"/>
    <property type="project" value="UniProtKB-KW"/>
</dbReference>
<dbReference type="EMBL" id="BLXX01000005">
    <property type="protein sequence ID" value="GFO59833.1"/>
    <property type="molecule type" value="Genomic_DNA"/>
</dbReference>
<reference evidence="3" key="1">
    <citation type="submission" date="2020-06" db="EMBL/GenBank/DDBJ databases">
        <title>Draft genomic sequence of Geomonas sp. Red330.</title>
        <authorList>
            <person name="Itoh H."/>
            <person name="Zhenxing X."/>
            <person name="Ushijima N."/>
            <person name="Masuda Y."/>
            <person name="Shiratori Y."/>
            <person name="Senoo K."/>
        </authorList>
    </citation>
    <scope>NUCLEOTIDE SEQUENCE [LARGE SCALE GENOMIC DNA]</scope>
    <source>
        <strain evidence="3">Red330</strain>
    </source>
</reference>
<dbReference type="RefSeq" id="WP_183354653.1">
    <property type="nucleotide sequence ID" value="NZ_BLXX01000005.1"/>
</dbReference>
<keyword evidence="2" id="KW-0808">Transferase</keyword>
<keyword evidence="2" id="KW-0489">Methyltransferase</keyword>
<proteinExistence type="predicted"/>
<keyword evidence="3" id="KW-1185">Reference proteome</keyword>
<evidence type="ECO:0000259" key="1">
    <source>
        <dbReference type="Pfam" id="PF08242"/>
    </source>
</evidence>
<evidence type="ECO:0000313" key="3">
    <source>
        <dbReference type="Proteomes" id="UP000556026"/>
    </source>
</evidence>
<dbReference type="Proteomes" id="UP000556026">
    <property type="component" value="Unassembled WGS sequence"/>
</dbReference>
<name>A0A6V8MJ55_9BACT</name>
<evidence type="ECO:0000313" key="2">
    <source>
        <dbReference type="EMBL" id="GFO59833.1"/>
    </source>
</evidence>
<dbReference type="AlphaFoldDB" id="A0A6V8MJ55"/>
<dbReference type="GO" id="GO:0008168">
    <property type="term" value="F:methyltransferase activity"/>
    <property type="evidence" value="ECO:0007669"/>
    <property type="project" value="UniProtKB-KW"/>
</dbReference>
<dbReference type="Pfam" id="PF08242">
    <property type="entry name" value="Methyltransf_12"/>
    <property type="match status" value="1"/>
</dbReference>
<feature type="domain" description="Methyltransferase type 12" evidence="1">
    <location>
        <begin position="66"/>
        <end position="147"/>
    </location>
</feature>
<dbReference type="SUPFAM" id="SSF53335">
    <property type="entry name" value="S-adenosyl-L-methionine-dependent methyltransferases"/>
    <property type="match status" value="1"/>
</dbReference>
<accession>A0A6V8MJ55</accession>
<organism evidence="2 3">
    <name type="scientific">Geomonas silvestris</name>
    <dbReference type="NCBI Taxonomy" id="2740184"/>
    <lineage>
        <taxon>Bacteria</taxon>
        <taxon>Pseudomonadati</taxon>
        <taxon>Thermodesulfobacteriota</taxon>
        <taxon>Desulfuromonadia</taxon>
        <taxon>Geobacterales</taxon>
        <taxon>Geobacteraceae</taxon>
        <taxon>Geomonas</taxon>
    </lineage>
</organism>
<protein>
    <submittedName>
        <fullName evidence="2">SAM-dependent methyltransferase</fullName>
    </submittedName>
</protein>
<comment type="caution">
    <text evidence="2">The sequence shown here is derived from an EMBL/GenBank/DDBJ whole genome shotgun (WGS) entry which is preliminary data.</text>
</comment>
<sequence length="366" mass="40735">MSETVRRHYELYPYPQYPLLASVRRCDTYASNLSAIWSRFNGELPAPAARRILIAGCGSFAPYPFGIANPATQITALDLSTRSLRRARLHCLLHGVRGVEFCAGDLCDPATLSGEYGLIDAYGVLHHLVDPATGLRALAARLAPGGIMRVMVYSSYTRREEESIRRALRLLKIQDVAGVRSLIARSAPESRLRRFSDASHEVAQRSGLADALLHPQVRTYRIEPFMDLVQQSALEPLLFAHRQALPDIHQEVLRIKRMEQGRRSPGNFVLYLGRQTKGRAADHDEARLLLNPCLSGVVGPFSFGTVHCPPRLGLDNPPLDGSARRFLSRFRRPVRAGDLSASERKLAGEFCEALFLLRLRPDAPLP</sequence>
<dbReference type="InterPro" id="IPR029063">
    <property type="entry name" value="SAM-dependent_MTases_sf"/>
</dbReference>
<gene>
    <name evidence="2" type="ORF">GMST_21580</name>
</gene>
<dbReference type="Gene3D" id="3.40.50.150">
    <property type="entry name" value="Vaccinia Virus protein VP39"/>
    <property type="match status" value="1"/>
</dbReference>
<dbReference type="CDD" id="cd02440">
    <property type="entry name" value="AdoMet_MTases"/>
    <property type="match status" value="1"/>
</dbReference>